<dbReference type="SUPFAM" id="SSF56300">
    <property type="entry name" value="Metallo-dependent phosphatases"/>
    <property type="match status" value="1"/>
</dbReference>
<sequence>MRQGRACVNLSGEQLQLLPQRAVFHAATQTLFVADLHWGKTGTFRASAVPVSDGALRADLNRLSDCLAETRCRRLVVLGDLLHTASGVDAASLKQIDSWRTLHREIEILLVRGNHDRFVDQFARRWEMRVLEGPEPVGPFSARHEPASVESEPTLAGHLHPKVRLHGSGGERFSLPCFWLRANQLILPAFCSFVDGAVIRPASGDCVWAIADDEIIDVSRLALAHCG</sequence>
<accession>A0A517ZC80</accession>
<dbReference type="Pfam" id="PF00149">
    <property type="entry name" value="Metallophos"/>
    <property type="match status" value="1"/>
</dbReference>
<dbReference type="NCBIfam" id="TIGR04123">
    <property type="entry name" value="P_estr_lig_assc"/>
    <property type="match status" value="1"/>
</dbReference>
<dbReference type="InterPro" id="IPR026336">
    <property type="entry name" value="PdeM-like"/>
</dbReference>
<gene>
    <name evidence="2" type="ORF">Mal4_44160</name>
</gene>
<dbReference type="PANTHER" id="PTHR39323">
    <property type="entry name" value="BLR1149 PROTEIN"/>
    <property type="match status" value="1"/>
</dbReference>
<proteinExistence type="predicted"/>
<dbReference type="PIRSF" id="PIRSF000887">
    <property type="entry name" value="Pesterase_MJ0037"/>
    <property type="match status" value="1"/>
</dbReference>
<organism evidence="2 3">
    <name type="scientific">Maioricimonas rarisocia</name>
    <dbReference type="NCBI Taxonomy" id="2528026"/>
    <lineage>
        <taxon>Bacteria</taxon>
        <taxon>Pseudomonadati</taxon>
        <taxon>Planctomycetota</taxon>
        <taxon>Planctomycetia</taxon>
        <taxon>Planctomycetales</taxon>
        <taxon>Planctomycetaceae</taxon>
        <taxon>Maioricimonas</taxon>
    </lineage>
</organism>
<feature type="domain" description="Calcineurin-like phosphoesterase" evidence="1">
    <location>
        <begin position="30"/>
        <end position="128"/>
    </location>
</feature>
<dbReference type="GO" id="GO:0016787">
    <property type="term" value="F:hydrolase activity"/>
    <property type="evidence" value="ECO:0007669"/>
    <property type="project" value="InterPro"/>
</dbReference>
<evidence type="ECO:0000313" key="2">
    <source>
        <dbReference type="EMBL" id="QDU40062.1"/>
    </source>
</evidence>
<evidence type="ECO:0000313" key="3">
    <source>
        <dbReference type="Proteomes" id="UP000320496"/>
    </source>
</evidence>
<evidence type="ECO:0000259" key="1">
    <source>
        <dbReference type="Pfam" id="PF00149"/>
    </source>
</evidence>
<dbReference type="InterPro" id="IPR024173">
    <property type="entry name" value="Pesterase_MJ0037-like"/>
</dbReference>
<dbReference type="EMBL" id="CP036275">
    <property type="protein sequence ID" value="QDU40062.1"/>
    <property type="molecule type" value="Genomic_DNA"/>
</dbReference>
<dbReference type="AlphaFoldDB" id="A0A517ZC80"/>
<keyword evidence="3" id="KW-1185">Reference proteome</keyword>
<dbReference type="RefSeq" id="WP_197443673.1">
    <property type="nucleotide sequence ID" value="NZ_CP036275.1"/>
</dbReference>
<dbReference type="PANTHER" id="PTHR39323:SF1">
    <property type="entry name" value="BLR1149 PROTEIN"/>
    <property type="match status" value="1"/>
</dbReference>
<name>A0A517ZC80_9PLAN</name>
<dbReference type="InterPro" id="IPR029052">
    <property type="entry name" value="Metallo-depent_PP-like"/>
</dbReference>
<reference evidence="2 3" key="1">
    <citation type="submission" date="2019-02" db="EMBL/GenBank/DDBJ databases">
        <title>Deep-cultivation of Planctomycetes and their phenomic and genomic characterization uncovers novel biology.</title>
        <authorList>
            <person name="Wiegand S."/>
            <person name="Jogler M."/>
            <person name="Boedeker C."/>
            <person name="Pinto D."/>
            <person name="Vollmers J."/>
            <person name="Rivas-Marin E."/>
            <person name="Kohn T."/>
            <person name="Peeters S.H."/>
            <person name="Heuer A."/>
            <person name="Rast P."/>
            <person name="Oberbeckmann S."/>
            <person name="Bunk B."/>
            <person name="Jeske O."/>
            <person name="Meyerdierks A."/>
            <person name="Storesund J.E."/>
            <person name="Kallscheuer N."/>
            <person name="Luecker S."/>
            <person name="Lage O.M."/>
            <person name="Pohl T."/>
            <person name="Merkel B.J."/>
            <person name="Hornburger P."/>
            <person name="Mueller R.-W."/>
            <person name="Bruemmer F."/>
            <person name="Labrenz M."/>
            <person name="Spormann A.M."/>
            <person name="Op den Camp H."/>
            <person name="Overmann J."/>
            <person name="Amann R."/>
            <person name="Jetten M.S.M."/>
            <person name="Mascher T."/>
            <person name="Medema M.H."/>
            <person name="Devos D.P."/>
            <person name="Kaster A.-K."/>
            <person name="Ovreas L."/>
            <person name="Rohde M."/>
            <person name="Galperin M.Y."/>
            <person name="Jogler C."/>
        </authorList>
    </citation>
    <scope>NUCLEOTIDE SEQUENCE [LARGE SCALE GENOMIC DNA]</scope>
    <source>
        <strain evidence="2 3">Mal4</strain>
    </source>
</reference>
<dbReference type="InterPro" id="IPR004843">
    <property type="entry name" value="Calcineurin-like_PHP"/>
</dbReference>
<dbReference type="KEGG" id="mri:Mal4_44160"/>
<dbReference type="Proteomes" id="UP000320496">
    <property type="component" value="Chromosome"/>
</dbReference>
<protein>
    <recommendedName>
        <fullName evidence="1">Calcineurin-like phosphoesterase domain-containing protein</fullName>
    </recommendedName>
</protein>
<dbReference type="Gene3D" id="3.60.21.10">
    <property type="match status" value="1"/>
</dbReference>